<protein>
    <submittedName>
        <fullName evidence="2">Uncharacterized protein</fullName>
    </submittedName>
</protein>
<feature type="region of interest" description="Disordered" evidence="1">
    <location>
        <begin position="1"/>
        <end position="22"/>
    </location>
</feature>
<dbReference type="Proteomes" id="UP000721844">
    <property type="component" value="Unassembled WGS sequence"/>
</dbReference>
<name>A0A963Z2L1_9PROT</name>
<evidence type="ECO:0000256" key="1">
    <source>
        <dbReference type="SAM" id="MobiDB-lite"/>
    </source>
</evidence>
<organism evidence="2 3">
    <name type="scientific">Acidisoma cellulosilyticum</name>
    <dbReference type="NCBI Taxonomy" id="2802395"/>
    <lineage>
        <taxon>Bacteria</taxon>
        <taxon>Pseudomonadati</taxon>
        <taxon>Pseudomonadota</taxon>
        <taxon>Alphaproteobacteria</taxon>
        <taxon>Acetobacterales</taxon>
        <taxon>Acidocellaceae</taxon>
        <taxon>Acidisoma</taxon>
    </lineage>
</organism>
<reference evidence="2 3" key="1">
    <citation type="journal article" date="2021" name="Microorganisms">
        <title>Acidisoma silvae sp. nov. and Acidisomacellulosilytica sp. nov., Two Acidophilic Bacteria Isolated from Decaying Wood, Hydrolyzing Cellulose and Producing Poly-3-hydroxybutyrate.</title>
        <authorList>
            <person name="Mieszkin S."/>
            <person name="Pouder E."/>
            <person name="Uroz S."/>
            <person name="Simon-Colin C."/>
            <person name="Alain K."/>
        </authorList>
    </citation>
    <scope>NUCLEOTIDE SEQUENCE [LARGE SCALE GENOMIC DNA]</scope>
    <source>
        <strain evidence="2 3">HW T5.17</strain>
    </source>
</reference>
<keyword evidence="3" id="KW-1185">Reference proteome</keyword>
<feature type="compositionally biased region" description="Polar residues" evidence="1">
    <location>
        <begin position="1"/>
        <end position="12"/>
    </location>
</feature>
<dbReference type="EMBL" id="JAESVA010000005">
    <property type="protein sequence ID" value="MCB8881707.1"/>
    <property type="molecule type" value="Genomic_DNA"/>
</dbReference>
<dbReference type="AlphaFoldDB" id="A0A963Z2L1"/>
<dbReference type="RefSeq" id="WP_227308372.1">
    <property type="nucleotide sequence ID" value="NZ_JAESVA010000005.1"/>
</dbReference>
<sequence>MARKPQSFSSAPANPGQPRTMPAIVQQPQLQTPSQSMIEEQTTLEVVDRAGRKIVWHSLDFLEEFKLLRVVGDAADGYKGLARLVCGVRQIGEMPLSFPSSESQLDARVKLVGTAGANALYVAITAESETADEDEGSDE</sequence>
<gene>
    <name evidence="2" type="ORF">ACELLULO517_15775</name>
</gene>
<comment type="caution">
    <text evidence="2">The sequence shown here is derived from an EMBL/GenBank/DDBJ whole genome shotgun (WGS) entry which is preliminary data.</text>
</comment>
<evidence type="ECO:0000313" key="2">
    <source>
        <dbReference type="EMBL" id="MCB8881707.1"/>
    </source>
</evidence>
<proteinExistence type="predicted"/>
<accession>A0A963Z2L1</accession>
<evidence type="ECO:0000313" key="3">
    <source>
        <dbReference type="Proteomes" id="UP000721844"/>
    </source>
</evidence>